<dbReference type="Gene3D" id="1.20.140.150">
    <property type="match status" value="1"/>
</dbReference>
<feature type="transmembrane region" description="Helical" evidence="1">
    <location>
        <begin position="22"/>
        <end position="45"/>
    </location>
</feature>
<dbReference type="AlphaFoldDB" id="A0A9P0IQ68"/>
<keyword evidence="1" id="KW-0472">Membrane</keyword>
<organism evidence="2 3">
    <name type="scientific">Aphis gossypii</name>
    <name type="common">Cotton aphid</name>
    <dbReference type="NCBI Taxonomy" id="80765"/>
    <lineage>
        <taxon>Eukaryota</taxon>
        <taxon>Metazoa</taxon>
        <taxon>Ecdysozoa</taxon>
        <taxon>Arthropoda</taxon>
        <taxon>Hexapoda</taxon>
        <taxon>Insecta</taxon>
        <taxon>Pterygota</taxon>
        <taxon>Neoptera</taxon>
        <taxon>Paraneoptera</taxon>
        <taxon>Hemiptera</taxon>
        <taxon>Sternorrhyncha</taxon>
        <taxon>Aphidomorpha</taxon>
        <taxon>Aphidoidea</taxon>
        <taxon>Aphididae</taxon>
        <taxon>Aphidini</taxon>
        <taxon>Aphis</taxon>
        <taxon>Aphis</taxon>
    </lineage>
</organism>
<evidence type="ECO:0000313" key="2">
    <source>
        <dbReference type="EMBL" id="CAH1713620.1"/>
    </source>
</evidence>
<feature type="transmembrane region" description="Helical" evidence="1">
    <location>
        <begin position="200"/>
        <end position="224"/>
    </location>
</feature>
<reference evidence="2" key="2">
    <citation type="submission" date="2022-10" db="EMBL/GenBank/DDBJ databases">
        <authorList>
            <consortium name="ENA_rothamsted_submissions"/>
            <consortium name="culmorum"/>
            <person name="King R."/>
        </authorList>
    </citation>
    <scope>NUCLEOTIDE SEQUENCE</scope>
</reference>
<proteinExistence type="predicted"/>
<feature type="transmembrane region" description="Helical" evidence="1">
    <location>
        <begin position="302"/>
        <end position="326"/>
    </location>
</feature>
<gene>
    <name evidence="2" type="ORF">APHIGO_LOCUS2469</name>
</gene>
<reference evidence="2" key="1">
    <citation type="submission" date="2022-02" db="EMBL/GenBank/DDBJ databases">
        <authorList>
            <person name="King R."/>
        </authorList>
    </citation>
    <scope>NUCLEOTIDE SEQUENCE</scope>
</reference>
<keyword evidence="1" id="KW-1133">Transmembrane helix</keyword>
<keyword evidence="3" id="KW-1185">Reference proteome</keyword>
<protein>
    <submittedName>
        <fullName evidence="2">Uncharacterized protein</fullName>
    </submittedName>
</protein>
<keyword evidence="1" id="KW-0812">Transmembrane</keyword>
<sequence length="335" mass="38078">MDTVTVHYWPTETQGCLSVQPLTLFLTITLILSSCTTFMLCTSVWTNHWESMEWDFQEAISVLKTQNKSSKWFNNINTEWLVNGNTLKITINAVKPSPVNNGDALLVLATVNQYHQKDLYDIHTLLHLTEETTTTVILAPMYGGIWTLCISLTDDQLIQLYQETNNKMGSVLPKCVNYLAEEPPEEEYFKPDWHHRMQNVSISCALVCIIIVVTASLIGLFSIFRHQISAMLITAVMYLLAGTFGLFTLGIMHNKHHSRKTHSQNNCNQSLALIDGMINVSRNMCQTIHFWEQLLTARIYSLGWSVSIGWVAVILCILTSCLWTILSKIMRSTIK</sequence>
<feature type="transmembrane region" description="Helical" evidence="1">
    <location>
        <begin position="230"/>
        <end position="252"/>
    </location>
</feature>
<name>A0A9P0IQ68_APHGO</name>
<dbReference type="OrthoDB" id="6419888at2759"/>
<accession>A0A9P0IQ68</accession>
<dbReference type="Proteomes" id="UP001154329">
    <property type="component" value="Chromosome 1"/>
</dbReference>
<dbReference type="EMBL" id="OU899034">
    <property type="protein sequence ID" value="CAH1713620.1"/>
    <property type="molecule type" value="Genomic_DNA"/>
</dbReference>
<evidence type="ECO:0000313" key="3">
    <source>
        <dbReference type="Proteomes" id="UP001154329"/>
    </source>
</evidence>
<evidence type="ECO:0000256" key="1">
    <source>
        <dbReference type="SAM" id="Phobius"/>
    </source>
</evidence>